<keyword evidence="4" id="KW-0012">Acyltransferase</keyword>
<dbReference type="Proteomes" id="UP001161017">
    <property type="component" value="Unassembled WGS sequence"/>
</dbReference>
<reference evidence="4" key="1">
    <citation type="journal article" date="2023" name="Genome Biol. Evol.">
        <title>First Whole Genome Sequence and Flow Cytometry Genome Size Data for the Lichen-Forming Fungus Ramalina farinacea (Ascomycota).</title>
        <authorList>
            <person name="Llewellyn T."/>
            <person name="Mian S."/>
            <person name="Hill R."/>
            <person name="Leitch I.J."/>
            <person name="Gaya E."/>
        </authorList>
    </citation>
    <scope>NUCLEOTIDE SEQUENCE</scope>
    <source>
        <strain evidence="4">LIQ254RAFAR</strain>
    </source>
</reference>
<dbReference type="GO" id="GO:0004180">
    <property type="term" value="F:carboxypeptidase activity"/>
    <property type="evidence" value="ECO:0007669"/>
    <property type="project" value="UniProtKB-KW"/>
</dbReference>
<feature type="region of interest" description="Disordered" evidence="2">
    <location>
        <begin position="1"/>
        <end position="25"/>
    </location>
</feature>
<evidence type="ECO:0000313" key="5">
    <source>
        <dbReference type="Proteomes" id="UP001161017"/>
    </source>
</evidence>
<keyword evidence="4" id="KW-0121">Carboxypeptidase</keyword>
<feature type="region of interest" description="Disordered" evidence="2">
    <location>
        <begin position="281"/>
        <end position="318"/>
    </location>
</feature>
<protein>
    <submittedName>
        <fullName evidence="4">Serine carboxypeptidase 3</fullName>
        <ecNumber evidence="4">2.3.1.179</ecNumber>
    </submittedName>
</protein>
<feature type="compositionally biased region" description="Polar residues" evidence="2">
    <location>
        <begin position="1"/>
        <end position="12"/>
    </location>
</feature>
<comment type="similarity">
    <text evidence="1">Belongs to the TIP41 family.</text>
</comment>
<accession>A0AA43QLX5</accession>
<feature type="domain" description="Ubiquinol-cytochrome c chaperone" evidence="3">
    <location>
        <begin position="385"/>
        <end position="527"/>
    </location>
</feature>
<dbReference type="Pfam" id="PF04176">
    <property type="entry name" value="TIP41"/>
    <property type="match status" value="1"/>
</dbReference>
<dbReference type="PANTHER" id="PTHR21021:SF16">
    <property type="entry name" value="TIP41-LIKE PROTEIN"/>
    <property type="match status" value="1"/>
</dbReference>
<keyword evidence="4" id="KW-0808">Transferase</keyword>
<dbReference type="EC" id="2.3.1.179" evidence="4"/>
<keyword evidence="4" id="KW-0378">Hydrolase</keyword>
<dbReference type="PANTHER" id="PTHR21021">
    <property type="entry name" value="GAF/PUTATIVE CYTOSKELETAL PROTEIN"/>
    <property type="match status" value="1"/>
</dbReference>
<organism evidence="4 5">
    <name type="scientific">Ramalina farinacea</name>
    <dbReference type="NCBI Taxonomy" id="258253"/>
    <lineage>
        <taxon>Eukaryota</taxon>
        <taxon>Fungi</taxon>
        <taxon>Dikarya</taxon>
        <taxon>Ascomycota</taxon>
        <taxon>Pezizomycotina</taxon>
        <taxon>Lecanoromycetes</taxon>
        <taxon>OSLEUM clade</taxon>
        <taxon>Lecanoromycetidae</taxon>
        <taxon>Lecanorales</taxon>
        <taxon>Lecanorineae</taxon>
        <taxon>Ramalinaceae</taxon>
        <taxon>Ramalina</taxon>
    </lineage>
</organism>
<name>A0AA43QLX5_9LECA</name>
<dbReference type="GO" id="GO:0004315">
    <property type="term" value="F:3-oxoacyl-[acyl-carrier-protein] synthase activity"/>
    <property type="evidence" value="ECO:0007669"/>
    <property type="project" value="UniProtKB-EC"/>
</dbReference>
<dbReference type="InterPro" id="IPR021150">
    <property type="entry name" value="Ubiq_cyt_c_chap"/>
</dbReference>
<dbReference type="Pfam" id="PF03981">
    <property type="entry name" value="Ubiq_cyt_C_chap"/>
    <property type="match status" value="1"/>
</dbReference>
<gene>
    <name evidence="4" type="primary">cbp3</name>
    <name evidence="4" type="ORF">OHK93_008167</name>
</gene>
<dbReference type="GO" id="GO:0031929">
    <property type="term" value="P:TOR signaling"/>
    <property type="evidence" value="ECO:0007669"/>
    <property type="project" value="TreeGrafter"/>
</dbReference>
<evidence type="ECO:0000256" key="2">
    <source>
        <dbReference type="SAM" id="MobiDB-lite"/>
    </source>
</evidence>
<evidence type="ECO:0000259" key="3">
    <source>
        <dbReference type="Pfam" id="PF03981"/>
    </source>
</evidence>
<dbReference type="GO" id="GO:0005829">
    <property type="term" value="C:cytosol"/>
    <property type="evidence" value="ECO:0007669"/>
    <property type="project" value="TreeGrafter"/>
</dbReference>
<dbReference type="AlphaFoldDB" id="A0AA43QLX5"/>
<keyword evidence="5" id="KW-1185">Reference proteome</keyword>
<dbReference type="InterPro" id="IPR051330">
    <property type="entry name" value="Phosphatase_reg/MetRdx"/>
</dbReference>
<keyword evidence="4" id="KW-0645">Protease</keyword>
<proteinExistence type="inferred from homology"/>
<dbReference type="EMBL" id="JAPUFD010000008">
    <property type="protein sequence ID" value="MDI1488890.1"/>
    <property type="molecule type" value="Genomic_DNA"/>
</dbReference>
<sequence>MAENGAQFTTERWPSPGDAGNSITRNGFKVTTRKLPILKAEPIEKMTEALGIAVPEMIFGDNVVTVEHPQSSFGISFNTFDALDRVDKTGNSMLQVAHSKEWQSTREKKHEGITEVVKPFDWSYSTDYKGTLKPGSPQFAPSQTPIPLELLKRPDPILFFDEVMLYEDEMADNGITMLSCKVRVMPERMLLLCRFFMRLDNVVVRVRDTRLYIDFSKREIIREYQAKEEKYETVRQKLSSAGQDAPAQLRDPNKMAELIPIVKKTLEQLVIRILQAAQPQPYQKPSTSSASTATPSSDPKTYPKTPEPSPGSSFSPAQSIARELRKRAGVTTETYVAYGVCETLVKECARQAAYKIPQAQQKNTDIPKTKDGEDLGVGDGSWYQTLGLTPTFTTWAQVTFLHMYMLTCRLRMFPPAYAPTWHQHLLDHFFFMAEDRMVTQHGIVAGSIRSKYLKDLFVQWRGLTAGYDEGLIKGDAVLATAVWRNLFKADSEVDYRGVGQVVSYVRGVLQGLDGIEDEDIARGEVVFGDPGREKDYVLGKSRMMNMLPESKPKAEI</sequence>
<feature type="compositionally biased region" description="Low complexity" evidence="2">
    <location>
        <begin position="285"/>
        <end position="297"/>
    </location>
</feature>
<evidence type="ECO:0000256" key="1">
    <source>
        <dbReference type="ARBA" id="ARBA00006658"/>
    </source>
</evidence>
<comment type="caution">
    <text evidence="4">The sequence shown here is derived from an EMBL/GenBank/DDBJ whole genome shotgun (WGS) entry which is preliminary data.</text>
</comment>
<evidence type="ECO:0000313" key="4">
    <source>
        <dbReference type="EMBL" id="MDI1488890.1"/>
    </source>
</evidence>
<dbReference type="InterPro" id="IPR007303">
    <property type="entry name" value="TIP41-like"/>
</dbReference>